<evidence type="ECO:0000259" key="9">
    <source>
        <dbReference type="PROSITE" id="PS50928"/>
    </source>
</evidence>
<keyword evidence="4" id="KW-1003">Cell membrane</keyword>
<evidence type="ECO:0000256" key="1">
    <source>
        <dbReference type="ARBA" id="ARBA00004651"/>
    </source>
</evidence>
<comment type="caution">
    <text evidence="10">The sequence shown here is derived from an EMBL/GenBank/DDBJ whole genome shotgun (WGS) entry which is preliminary data.</text>
</comment>
<feature type="transmembrane region" description="Helical" evidence="8">
    <location>
        <begin position="25"/>
        <end position="48"/>
    </location>
</feature>
<protein>
    <submittedName>
        <fullName evidence="10">Methionine ABC transporter permease</fullName>
    </submittedName>
</protein>
<evidence type="ECO:0000313" key="10">
    <source>
        <dbReference type="EMBL" id="PJM75891.1"/>
    </source>
</evidence>
<keyword evidence="3 8" id="KW-0813">Transport</keyword>
<gene>
    <name evidence="10" type="ORF">CSQ87_03255</name>
</gene>
<evidence type="ECO:0000313" key="11">
    <source>
        <dbReference type="Proteomes" id="UP000231451"/>
    </source>
</evidence>
<evidence type="ECO:0000256" key="3">
    <source>
        <dbReference type="ARBA" id="ARBA00022448"/>
    </source>
</evidence>
<comment type="similarity">
    <text evidence="2">Belongs to the binding-protein-dependent transport system permease family. CysTW subfamily.</text>
</comment>
<feature type="transmembrane region" description="Helical" evidence="8">
    <location>
        <begin position="195"/>
        <end position="215"/>
    </location>
</feature>
<dbReference type="PROSITE" id="PS50928">
    <property type="entry name" value="ABC_TM1"/>
    <property type="match status" value="1"/>
</dbReference>
<dbReference type="Proteomes" id="UP000231451">
    <property type="component" value="Unassembled WGS sequence"/>
</dbReference>
<proteinExistence type="inferred from homology"/>
<dbReference type="GO" id="GO:0048473">
    <property type="term" value="P:D-methionine transmembrane transport"/>
    <property type="evidence" value="ECO:0007669"/>
    <property type="project" value="TreeGrafter"/>
</dbReference>
<comment type="subcellular location">
    <subcellularLocation>
        <location evidence="1 8">Cell membrane</location>
        <topology evidence="1 8">Multi-pass membrane protein</topology>
    </subcellularLocation>
</comment>
<feature type="transmembrane region" description="Helical" evidence="8">
    <location>
        <begin position="154"/>
        <end position="175"/>
    </location>
</feature>
<dbReference type="InterPro" id="IPR051322">
    <property type="entry name" value="AA_ABC_Transporter_Permease"/>
</dbReference>
<dbReference type="Pfam" id="PF00528">
    <property type="entry name" value="BPD_transp_1"/>
    <property type="match status" value="1"/>
</dbReference>
<keyword evidence="11" id="KW-1185">Reference proteome</keyword>
<dbReference type="EMBL" id="PEBK01000002">
    <property type="protein sequence ID" value="PJM75891.1"/>
    <property type="molecule type" value="Genomic_DNA"/>
</dbReference>
<feature type="domain" description="ABC transmembrane type-1" evidence="9">
    <location>
        <begin position="21"/>
        <end position="215"/>
    </location>
</feature>
<dbReference type="PANTHER" id="PTHR30450:SF14">
    <property type="entry name" value="TRANSPORTER, PERMEASE PROTEIN, PUTATIVE-RELATED"/>
    <property type="match status" value="1"/>
</dbReference>
<evidence type="ECO:0000256" key="5">
    <source>
        <dbReference type="ARBA" id="ARBA00022692"/>
    </source>
</evidence>
<dbReference type="FunFam" id="1.10.3720.10:FF:000002">
    <property type="entry name" value="D-methionine ABC transporter permease MetI"/>
    <property type="match status" value="1"/>
</dbReference>
<keyword evidence="5 8" id="KW-0812">Transmembrane</keyword>
<name>A0A2M9HGJ1_9BIFI</name>
<dbReference type="GO" id="GO:0005886">
    <property type="term" value="C:plasma membrane"/>
    <property type="evidence" value="ECO:0007669"/>
    <property type="project" value="UniProtKB-SubCell"/>
</dbReference>
<feature type="transmembrane region" description="Helical" evidence="8">
    <location>
        <begin position="89"/>
        <end position="112"/>
    </location>
</feature>
<feature type="transmembrane region" description="Helical" evidence="8">
    <location>
        <begin position="60"/>
        <end position="83"/>
    </location>
</feature>
<evidence type="ECO:0000256" key="6">
    <source>
        <dbReference type="ARBA" id="ARBA00022989"/>
    </source>
</evidence>
<dbReference type="CDD" id="cd06261">
    <property type="entry name" value="TM_PBP2"/>
    <property type="match status" value="1"/>
</dbReference>
<dbReference type="InterPro" id="IPR035906">
    <property type="entry name" value="MetI-like_sf"/>
</dbReference>
<accession>A0A2M9HGJ1</accession>
<evidence type="ECO:0000256" key="7">
    <source>
        <dbReference type="ARBA" id="ARBA00023136"/>
    </source>
</evidence>
<keyword evidence="6 8" id="KW-1133">Transmembrane helix</keyword>
<organism evidence="10 11">
    <name type="scientific">Bifidobacterium simiarum</name>
    <dbReference type="NCBI Taxonomy" id="2045441"/>
    <lineage>
        <taxon>Bacteria</taxon>
        <taxon>Bacillati</taxon>
        <taxon>Actinomycetota</taxon>
        <taxon>Actinomycetes</taxon>
        <taxon>Bifidobacteriales</taxon>
        <taxon>Bifidobacteriaceae</taxon>
        <taxon>Bifidobacterium</taxon>
    </lineage>
</organism>
<evidence type="ECO:0000256" key="4">
    <source>
        <dbReference type="ARBA" id="ARBA00022475"/>
    </source>
</evidence>
<dbReference type="SUPFAM" id="SSF161098">
    <property type="entry name" value="MetI-like"/>
    <property type="match status" value="1"/>
</dbReference>
<dbReference type="PANTHER" id="PTHR30450">
    <property type="entry name" value="ABC TRANSPORTER PERMEASE"/>
    <property type="match status" value="1"/>
</dbReference>
<dbReference type="OrthoDB" id="9793490at2"/>
<evidence type="ECO:0000256" key="2">
    <source>
        <dbReference type="ARBA" id="ARBA00007069"/>
    </source>
</evidence>
<sequence length="225" mass="24016">MTSNFNLFDSTVTVDQYIVAFQETVIMVGVSLFIGALIGIPLAVILVITRPQGLHPNRWVYGILNVVINIIRSVPFVILMVSITPLTRLIAQTTIGTQAALVPLTIFVAPFISRLIESALLDVDDGIIEAAETLGASTAQTIWYFLLPEAKGSIILALTTACIGLIGATAMAGTIGGGGIGDLAYTYGYQQFDTVTVLITVLILIVIVQIIQTLGNHFAARRRSA</sequence>
<dbReference type="RefSeq" id="WP_100512424.1">
    <property type="nucleotide sequence ID" value="NZ_JAFEJQ010000009.1"/>
</dbReference>
<evidence type="ECO:0000256" key="8">
    <source>
        <dbReference type="RuleBase" id="RU363032"/>
    </source>
</evidence>
<keyword evidence="7 8" id="KW-0472">Membrane</keyword>
<dbReference type="AlphaFoldDB" id="A0A2M9HGJ1"/>
<reference evidence="10 11" key="1">
    <citation type="submission" date="2017-10" db="EMBL/GenBank/DDBJ databases">
        <title>Draft genome sequences of strains TRE 1, TRE 9, TRE H and TRI 7, isolated from tamarins, belonging to four potential novel Bifidobacterium species.</title>
        <authorList>
            <person name="Mattarelli P."/>
            <person name="Modesto M."/>
            <person name="Puglisi E."/>
            <person name="Morelli L."/>
            <person name="Spezio C."/>
            <person name="Bonetti A."/>
            <person name="Sandri C."/>
        </authorList>
    </citation>
    <scope>NUCLEOTIDE SEQUENCE [LARGE SCALE GENOMIC DNA]</scope>
    <source>
        <strain evidence="11">TRI7</strain>
    </source>
</reference>
<dbReference type="InterPro" id="IPR000515">
    <property type="entry name" value="MetI-like"/>
</dbReference>
<dbReference type="Gene3D" id="1.10.3720.10">
    <property type="entry name" value="MetI-like"/>
    <property type="match status" value="1"/>
</dbReference>